<feature type="transmembrane region" description="Helical" evidence="7">
    <location>
        <begin position="222"/>
        <end position="243"/>
    </location>
</feature>
<comment type="subcellular location">
    <subcellularLocation>
        <location evidence="1 7">Cell inner membrane</location>
        <topology evidence="1 7">Multi-pass membrane protein</topology>
    </subcellularLocation>
</comment>
<keyword evidence="10" id="KW-1185">Reference proteome</keyword>
<sequence>MIDIVTIAVGFACMLAFLLTGLHVASVMMLTALIGILAGFGPSMFAPLGNMMWAEQNSFILTAIPLYILMGEILVHSDVARRMYRSLADWLSWLPGGLLHTNIASSAMFAAISGSSVATAATIGTVAFPTFRAQGYDEKWVAGSIASGATLGILIPPSINLIIYGAITETSIGALFIAGMVPGLLLALMFMLTIAVAALIWPELAGSGARPDPDRSGRIARLKDLVAPVVIFTIIIASIYAGWATPTEAAAVGVVAALGLSMMNRTFNRKMLHASLFATVRITAMILLVLTAAFFLNFTLGLLGIPALISGFVGGLDVPPMLLIACLVVFYLVLGCFLDALAMMITTVPILFPIVIALGFDPLWFGVFVVIMCELALLTPPVGMNLYVVQGVRKAGQLTDVIRGVLPFFLAILGLVVLMTTWPPLITWLPKLMAD</sequence>
<keyword evidence="4 7" id="KW-0812">Transmembrane</keyword>
<proteinExistence type="inferred from homology"/>
<dbReference type="PANTHER" id="PTHR33362">
    <property type="entry name" value="SIALIC ACID TRAP TRANSPORTER PERMEASE PROTEIN SIAT-RELATED"/>
    <property type="match status" value="1"/>
</dbReference>
<comment type="function">
    <text evidence="7">Part of the tripartite ATP-independent periplasmic (TRAP) transport system.</text>
</comment>
<evidence type="ECO:0000313" key="9">
    <source>
        <dbReference type="EMBL" id="MEV8467664.1"/>
    </source>
</evidence>
<evidence type="ECO:0000256" key="2">
    <source>
        <dbReference type="ARBA" id="ARBA00022475"/>
    </source>
</evidence>
<dbReference type="RefSeq" id="WP_366193539.1">
    <property type="nucleotide sequence ID" value="NZ_JBFBVU010000015.1"/>
</dbReference>
<comment type="subunit">
    <text evidence="7">The complex comprises the extracytoplasmic solute receptor protein and the two transmembrane proteins.</text>
</comment>
<dbReference type="Proteomes" id="UP001553161">
    <property type="component" value="Unassembled WGS sequence"/>
</dbReference>
<feature type="transmembrane region" description="Helical" evidence="7">
    <location>
        <begin position="140"/>
        <end position="167"/>
    </location>
</feature>
<feature type="transmembrane region" description="Helical" evidence="7">
    <location>
        <begin position="274"/>
        <end position="296"/>
    </location>
</feature>
<feature type="transmembrane region" description="Helical" evidence="7">
    <location>
        <begin position="109"/>
        <end position="128"/>
    </location>
</feature>
<feature type="transmembrane region" description="Helical" evidence="7">
    <location>
        <begin position="7"/>
        <end position="38"/>
    </location>
</feature>
<feature type="transmembrane region" description="Helical" evidence="7">
    <location>
        <begin position="173"/>
        <end position="201"/>
    </location>
</feature>
<evidence type="ECO:0000256" key="4">
    <source>
        <dbReference type="ARBA" id="ARBA00022692"/>
    </source>
</evidence>
<feature type="transmembrane region" description="Helical" evidence="7">
    <location>
        <begin position="401"/>
        <end position="422"/>
    </location>
</feature>
<keyword evidence="7" id="KW-0813">Transport</keyword>
<dbReference type="NCBIfam" id="TIGR00786">
    <property type="entry name" value="dctM"/>
    <property type="match status" value="1"/>
</dbReference>
<keyword evidence="2" id="KW-1003">Cell membrane</keyword>
<accession>A0ABV3L7W1</accession>
<comment type="similarity">
    <text evidence="7">Belongs to the TRAP transporter large permease family.</text>
</comment>
<feature type="domain" description="TRAP C4-dicarboxylate transport system permease DctM subunit" evidence="8">
    <location>
        <begin position="11"/>
        <end position="424"/>
    </location>
</feature>
<feature type="transmembrane region" description="Helical" evidence="7">
    <location>
        <begin position="308"/>
        <end position="334"/>
    </location>
</feature>
<dbReference type="PANTHER" id="PTHR33362:SF5">
    <property type="entry name" value="C4-DICARBOXYLATE TRAP TRANSPORTER LARGE PERMEASE PROTEIN DCTM"/>
    <property type="match status" value="1"/>
</dbReference>
<feature type="transmembrane region" description="Helical" evidence="7">
    <location>
        <begin position="341"/>
        <end position="360"/>
    </location>
</feature>
<evidence type="ECO:0000256" key="5">
    <source>
        <dbReference type="ARBA" id="ARBA00022989"/>
    </source>
</evidence>
<name>A0ABV3L7W1_9RHOB</name>
<feature type="transmembrane region" description="Helical" evidence="7">
    <location>
        <begin position="58"/>
        <end position="75"/>
    </location>
</feature>
<feature type="transmembrane region" description="Helical" evidence="7">
    <location>
        <begin position="366"/>
        <end position="389"/>
    </location>
</feature>
<evidence type="ECO:0000256" key="6">
    <source>
        <dbReference type="ARBA" id="ARBA00023136"/>
    </source>
</evidence>
<evidence type="ECO:0000256" key="3">
    <source>
        <dbReference type="ARBA" id="ARBA00022519"/>
    </source>
</evidence>
<keyword evidence="5 7" id="KW-1133">Transmembrane helix</keyword>
<keyword evidence="3 7" id="KW-0997">Cell inner membrane</keyword>
<dbReference type="Pfam" id="PF06808">
    <property type="entry name" value="DctM"/>
    <property type="match status" value="1"/>
</dbReference>
<dbReference type="PIRSF" id="PIRSF006066">
    <property type="entry name" value="HI0050"/>
    <property type="match status" value="1"/>
</dbReference>
<evidence type="ECO:0000256" key="7">
    <source>
        <dbReference type="RuleBase" id="RU369079"/>
    </source>
</evidence>
<gene>
    <name evidence="9" type="ORF">AB0T83_12835</name>
</gene>
<comment type="caution">
    <text evidence="9">The sequence shown here is derived from an EMBL/GenBank/DDBJ whole genome shotgun (WGS) entry which is preliminary data.</text>
</comment>
<dbReference type="InterPro" id="IPR010656">
    <property type="entry name" value="DctM"/>
</dbReference>
<reference evidence="9 10" key="1">
    <citation type="submission" date="2024-07" db="EMBL/GenBank/DDBJ databases">
        <authorList>
            <person name="Kang M."/>
        </authorList>
    </citation>
    <scope>NUCLEOTIDE SEQUENCE [LARGE SCALE GENOMIC DNA]</scope>
    <source>
        <strain evidence="9 10">DFM31</strain>
    </source>
</reference>
<dbReference type="InterPro" id="IPR004681">
    <property type="entry name" value="TRAP_DctM"/>
</dbReference>
<evidence type="ECO:0000313" key="10">
    <source>
        <dbReference type="Proteomes" id="UP001553161"/>
    </source>
</evidence>
<keyword evidence="6 7" id="KW-0472">Membrane</keyword>
<protein>
    <recommendedName>
        <fullName evidence="7">TRAP transporter large permease protein</fullName>
    </recommendedName>
</protein>
<organism evidence="9 10">
    <name type="scientific">Meridianimarinicoccus marinus</name>
    <dbReference type="NCBI Taxonomy" id="3231483"/>
    <lineage>
        <taxon>Bacteria</taxon>
        <taxon>Pseudomonadati</taxon>
        <taxon>Pseudomonadota</taxon>
        <taxon>Alphaproteobacteria</taxon>
        <taxon>Rhodobacterales</taxon>
        <taxon>Paracoccaceae</taxon>
        <taxon>Meridianimarinicoccus</taxon>
    </lineage>
</organism>
<dbReference type="EMBL" id="JBFBVU010000015">
    <property type="protein sequence ID" value="MEV8467664.1"/>
    <property type="molecule type" value="Genomic_DNA"/>
</dbReference>
<evidence type="ECO:0000259" key="8">
    <source>
        <dbReference type="Pfam" id="PF06808"/>
    </source>
</evidence>
<evidence type="ECO:0000256" key="1">
    <source>
        <dbReference type="ARBA" id="ARBA00004429"/>
    </source>
</evidence>